<dbReference type="Pfam" id="PF18040">
    <property type="entry name" value="BPA_C"/>
    <property type="match status" value="1"/>
</dbReference>
<sequence>MKLMRYLIMLMMCCLLVLPQTGGVAKAYELPADVQLQKDNYDSIAGLADTYPIEYITQVNNGEKRVKLITIASQIGMIEGEKVIELPPEIMRVAGFFRELNINGSQIKNLEVYWEGPTGKEKLSEYFRSEAVIMGRPFHIKVQPGQYDGFKLRLKGTGTVTNLVLHEPNGLSATYDVRAWGVLGEDKPILPVQVHVDATTRRSIDGITRMEEEKFRRVYANPLGEPVTYEIAPYLSERGFLPGRQMFKFRDALEIGHKPSDPLLTEDPLRDGYADESFFDQHYEKDSQLIEQYDKLYAPDMKYIIAYDNWPTWNWPANTPNNPRGTPAVDKFEAAAELASLYTEAYNRKLDGRGPAYIEVKNESTIRSEWIYHNDAAYDSWGLLADFHNITADKIKERSPEVLVGGPTSANMTLDTSAFASAREQMRFMDLTRGHLDFYSHHFYEGKDLILNETDANYGGYLTGRLEAVLDLLQNHMTITNNIKPMVISETGTLHSGATDIDYWIQLKNFNAYMIRYMNRANEFDMVVPFLLPIKWWDKGSPDMLFRYEEDGSLGVPTPLKYYLDFWKDYQGDLLPVEANDDKVYVHATQTDNVIYVAVNNMNPQRLSLDLNIDLGGAKIYDIEQRRLYLEQGKLHYETKKQADLKSLPMAVEETSIIKITLDKSPVVKDILLEKTYYADEMLKATGQPAAFQIAAPVEQLQSTVLRVSFGRENGFNIPMGVTVNGKHYQHDISFTNKPGRFFGYVDFDIPAGDIKEMNQVVVSLPQQGGTVSTVAFINQYAQEGSVDSSPPETVANIEGAHENGWYRSDVSVQLEAFDHSGVAGIYYQLNDGEWTRYEREIEILTEGTHTLAYYSKDKAGNAESVQSRTIAVDKTAPDVIIQPNHTDLGAPNKKLVDIKVKLQALDETSGIRDVQLTSITSSESDSGLYGGDRPDDIQGAELGAHDLEFKLRAELSPKSKQRVYTIVYTVSDHAGNQRKAEVMVSVSKGK</sequence>
<dbReference type="CDD" id="cd21510">
    <property type="entry name" value="agarase_cat"/>
    <property type="match status" value="1"/>
</dbReference>
<feature type="domain" description="Beta-porphyranase A C-terminal" evidence="2">
    <location>
        <begin position="701"/>
        <end position="776"/>
    </location>
</feature>
<dbReference type="Pfam" id="PF18206">
    <property type="entry name" value="Porphyrn_cat_1"/>
    <property type="match status" value="1"/>
</dbReference>
<evidence type="ECO:0000313" key="5">
    <source>
        <dbReference type="Proteomes" id="UP001141950"/>
    </source>
</evidence>
<feature type="domain" description="Porphyranase beta-sandwich" evidence="3">
    <location>
        <begin position="584"/>
        <end position="684"/>
    </location>
</feature>
<dbReference type="EMBL" id="JANIPJ010000008">
    <property type="protein sequence ID" value="MCR2804793.1"/>
    <property type="molecule type" value="Genomic_DNA"/>
</dbReference>
<evidence type="ECO:0008006" key="6">
    <source>
        <dbReference type="Google" id="ProtNLM"/>
    </source>
</evidence>
<evidence type="ECO:0000313" key="4">
    <source>
        <dbReference type="EMBL" id="MCR2804793.1"/>
    </source>
</evidence>
<dbReference type="InterPro" id="IPR040527">
    <property type="entry name" value="Beta-sand_Porphyrn"/>
</dbReference>
<keyword evidence="1" id="KW-0732">Signal</keyword>
<comment type="caution">
    <text evidence="4">The sequence shown here is derived from an EMBL/GenBank/DDBJ whole genome shotgun (WGS) entry which is preliminary data.</text>
</comment>
<evidence type="ECO:0000256" key="1">
    <source>
        <dbReference type="SAM" id="SignalP"/>
    </source>
</evidence>
<dbReference type="Gene3D" id="3.30.1920.20">
    <property type="match status" value="1"/>
</dbReference>
<organism evidence="4 5">
    <name type="scientific">Paenibacillus soyae</name>
    <dbReference type="NCBI Taxonomy" id="2969249"/>
    <lineage>
        <taxon>Bacteria</taxon>
        <taxon>Bacillati</taxon>
        <taxon>Bacillota</taxon>
        <taxon>Bacilli</taxon>
        <taxon>Bacillales</taxon>
        <taxon>Paenibacillaceae</taxon>
        <taxon>Paenibacillus</taxon>
    </lineage>
</organism>
<dbReference type="NCBIfam" id="NF047446">
    <property type="entry name" value="barrel_OmpL47"/>
    <property type="match status" value="1"/>
</dbReference>
<evidence type="ECO:0000259" key="2">
    <source>
        <dbReference type="Pfam" id="PF18040"/>
    </source>
</evidence>
<dbReference type="AlphaFoldDB" id="A0A9X2MMT3"/>
<keyword evidence="5" id="KW-1185">Reference proteome</keyword>
<dbReference type="InterPro" id="IPR017853">
    <property type="entry name" value="GH"/>
</dbReference>
<dbReference type="InterPro" id="IPR058094">
    <property type="entry name" value="Ig-like_OmpL47-like"/>
</dbReference>
<feature type="signal peptide" evidence="1">
    <location>
        <begin position="1"/>
        <end position="22"/>
    </location>
</feature>
<accession>A0A9X2MMT3</accession>
<gene>
    <name evidence="4" type="ORF">NQZ67_12970</name>
</gene>
<name>A0A9X2MMT3_9BACL</name>
<dbReference type="Gene3D" id="3.20.20.80">
    <property type="entry name" value="Glycosidases"/>
    <property type="match status" value="1"/>
</dbReference>
<reference evidence="4" key="1">
    <citation type="submission" date="2022-08" db="EMBL/GenBank/DDBJ databases">
        <title>The genomic sequence of strain Paenibacillus sp. SCIV0701.</title>
        <authorList>
            <person name="Zhao H."/>
        </authorList>
    </citation>
    <scope>NUCLEOTIDE SEQUENCE</scope>
    <source>
        <strain evidence="4">SCIV0701</strain>
    </source>
</reference>
<dbReference type="SUPFAM" id="SSF51445">
    <property type="entry name" value="(Trans)glycosidases"/>
    <property type="match status" value="1"/>
</dbReference>
<dbReference type="Proteomes" id="UP001141950">
    <property type="component" value="Unassembled WGS sequence"/>
</dbReference>
<proteinExistence type="predicted"/>
<dbReference type="InterPro" id="IPR041224">
    <property type="entry name" value="BPA_C"/>
</dbReference>
<dbReference type="RefSeq" id="WP_257446135.1">
    <property type="nucleotide sequence ID" value="NZ_JANIPJ010000008.1"/>
</dbReference>
<dbReference type="Gene3D" id="2.60.120.1200">
    <property type="match status" value="1"/>
</dbReference>
<evidence type="ECO:0000259" key="3">
    <source>
        <dbReference type="Pfam" id="PF18206"/>
    </source>
</evidence>
<feature type="chain" id="PRO_5040787980" description="Beta-agarase" evidence="1">
    <location>
        <begin position="23"/>
        <end position="991"/>
    </location>
</feature>
<protein>
    <recommendedName>
        <fullName evidence="6">Beta-agarase</fullName>
    </recommendedName>
</protein>